<gene>
    <name evidence="2" type="ORF">EVG20_g2267</name>
</gene>
<reference evidence="2 3" key="1">
    <citation type="submission" date="2019-02" db="EMBL/GenBank/DDBJ databases">
        <title>Genome sequencing of the rare red list fungi Dentipellis fragilis.</title>
        <authorList>
            <person name="Buettner E."/>
            <person name="Kellner H."/>
        </authorList>
    </citation>
    <scope>NUCLEOTIDE SEQUENCE [LARGE SCALE GENOMIC DNA]</scope>
    <source>
        <strain evidence="2 3">DSM 105465</strain>
    </source>
</reference>
<dbReference type="AlphaFoldDB" id="A0A4Y9Z7K6"/>
<sequence>MTGAGEYVSSNVSGAKLEHTNSVRRIRSLRRLFSPKQLRAVLNKKSPPLPPPPPPDFVSENPETPCISLISRLPNELLILVLELAKEAMETRISELRFNSTPAGITSHPWLALTLVCRHWRTLILTTQSFWRVVEFCSYQATRLRIERSGSASIEVGHSDNSLEPNIPDRDKILSLLFANVERARCLCFFGPCARRFLQEVAPYRITPALEVLRLQCSDTSDVLCDAFISDVSKLCIVDLGGIYALPTSRVFSSSVTSLSLSSHNLWNFERFTFPTMISILQRMPKLEELVLDNMLQGDSCVSEPVHLPRLETFRLNTHSFTQIGSFMQHLELPSSTSIFCRACCHRREDAVSSVSALVHPRSFSRFHISYTGTEIGLYGHFGTSCPDDDKEHTAVGSFSLHIQVQFLQPSHIPVIIFDLLSLLNISLTCVRKLTVVACDSWTSFDWAPLLTPFDAVEEISIRGSRAKWPLFVPALAKTVPVSSSEEDLRFLCPHLRLLGFVQCTCSWHTCATSQLNPTFLDRLADALEMRRTQSGRRMVKVTIGRKTRYHHEEEDMNEDEEFKYSPIEERPLYASKLHTIELSGVSVQSTSIVFSSNVTHLSLQSYDLPSVERFTIPSMLSALQKMPRLETLSLSSMLRWGDGDGDGSSGVHLPQLKTLRLYTHSLRQIYRFMQHLEVPSSTALYYYCRCDNVQDVASAVPILPHPRPFSGFHISFAGREFAMRGYYDTTTSDEPGEQLNPVPGPGPTPGTFDLCICADFLISAPRPMGMSSLPALFEGSLARVRKLTVETCEPPPAIDLAPLLAPFDTLDEVAIASSCATWHRFATALADTVPSAEQSRLGCPRLRKVSFVDCACRWHEGAVLELAFFGTLADALEMRSARGARMCEVVDSGEVVRVEELKAMNSKSGSGRRTAKWKGVLWHQ</sequence>
<dbReference type="OrthoDB" id="2833965at2759"/>
<accession>A0A4Y9Z7K6</accession>
<name>A0A4Y9Z7K6_9AGAM</name>
<dbReference type="InterPro" id="IPR001810">
    <property type="entry name" value="F-box_dom"/>
</dbReference>
<dbReference type="Gene3D" id="3.80.10.10">
    <property type="entry name" value="Ribonuclease Inhibitor"/>
    <property type="match status" value="2"/>
</dbReference>
<proteinExistence type="predicted"/>
<dbReference type="SUPFAM" id="SSF52058">
    <property type="entry name" value="L domain-like"/>
    <property type="match status" value="1"/>
</dbReference>
<feature type="domain" description="F-box" evidence="1">
    <location>
        <begin position="70"/>
        <end position="132"/>
    </location>
</feature>
<dbReference type="EMBL" id="SEOQ01000085">
    <property type="protein sequence ID" value="TFY70735.1"/>
    <property type="molecule type" value="Genomic_DNA"/>
</dbReference>
<evidence type="ECO:0000259" key="1">
    <source>
        <dbReference type="Pfam" id="PF12937"/>
    </source>
</evidence>
<evidence type="ECO:0000313" key="3">
    <source>
        <dbReference type="Proteomes" id="UP000298327"/>
    </source>
</evidence>
<organism evidence="2 3">
    <name type="scientific">Dentipellis fragilis</name>
    <dbReference type="NCBI Taxonomy" id="205917"/>
    <lineage>
        <taxon>Eukaryota</taxon>
        <taxon>Fungi</taxon>
        <taxon>Dikarya</taxon>
        <taxon>Basidiomycota</taxon>
        <taxon>Agaricomycotina</taxon>
        <taxon>Agaricomycetes</taxon>
        <taxon>Russulales</taxon>
        <taxon>Hericiaceae</taxon>
        <taxon>Dentipellis</taxon>
    </lineage>
</organism>
<dbReference type="Proteomes" id="UP000298327">
    <property type="component" value="Unassembled WGS sequence"/>
</dbReference>
<comment type="caution">
    <text evidence="2">The sequence shown here is derived from an EMBL/GenBank/DDBJ whole genome shotgun (WGS) entry which is preliminary data.</text>
</comment>
<dbReference type="Pfam" id="PF12937">
    <property type="entry name" value="F-box-like"/>
    <property type="match status" value="1"/>
</dbReference>
<evidence type="ECO:0000313" key="2">
    <source>
        <dbReference type="EMBL" id="TFY70735.1"/>
    </source>
</evidence>
<dbReference type="InterPro" id="IPR032675">
    <property type="entry name" value="LRR_dom_sf"/>
</dbReference>
<protein>
    <recommendedName>
        <fullName evidence="1">F-box domain-containing protein</fullName>
    </recommendedName>
</protein>
<keyword evidence="3" id="KW-1185">Reference proteome</keyword>